<sequence>MISDPVVIYNSVLYFIPFFNEKGIKTFHIYKNANGFSRTFRKIFGILGLNRNYWLGDWKNEIKEGSTVILFANDEVDVWKLLSKKKVIVIFWYWNPVSIYPKGQPSKLPAQFIPYSFDPRDCRDFHLSFNTTFYFDNIPVKKVPIKRDILFVGLDKGRKKELDSLKETFHKLGITNYIYMVGARTRWGSHKGNQPIPYQQYLDLIFESNAILDITQDTQTGLTLRVMESIFFRKKLITNDLSITKQTFYHPQNIFILGRDDIGQLKSFLNSGYLVTDQNIDNRYDVSQWITRFKTDHERTT</sequence>
<name>A0ABS8PJY6_9BACT</name>
<evidence type="ECO:0000313" key="2">
    <source>
        <dbReference type="Proteomes" id="UP001199816"/>
    </source>
</evidence>
<proteinExistence type="predicted"/>
<comment type="caution">
    <text evidence="1">The sequence shown here is derived from an EMBL/GenBank/DDBJ whole genome shotgun (WGS) entry which is preliminary data.</text>
</comment>
<dbReference type="Proteomes" id="UP001199816">
    <property type="component" value="Unassembled WGS sequence"/>
</dbReference>
<evidence type="ECO:0000313" key="1">
    <source>
        <dbReference type="EMBL" id="MCD2421389.1"/>
    </source>
</evidence>
<reference evidence="1 2" key="1">
    <citation type="submission" date="2021-11" db="EMBL/GenBank/DDBJ databases">
        <title>Genomic of Niabella pedocola.</title>
        <authorList>
            <person name="Wu T."/>
        </authorList>
    </citation>
    <scope>NUCLEOTIDE SEQUENCE [LARGE SCALE GENOMIC DNA]</scope>
    <source>
        <strain evidence="1 2">JCM 31011</strain>
    </source>
</reference>
<organism evidence="1 2">
    <name type="scientific">Niabella pedocola</name>
    <dbReference type="NCBI Taxonomy" id="1752077"/>
    <lineage>
        <taxon>Bacteria</taxon>
        <taxon>Pseudomonadati</taxon>
        <taxon>Bacteroidota</taxon>
        <taxon>Chitinophagia</taxon>
        <taxon>Chitinophagales</taxon>
        <taxon>Chitinophagaceae</taxon>
        <taxon>Niabella</taxon>
    </lineage>
</organism>
<protein>
    <submittedName>
        <fullName evidence="1">Uncharacterized protein</fullName>
    </submittedName>
</protein>
<dbReference type="EMBL" id="JAJNEC010000003">
    <property type="protein sequence ID" value="MCD2421389.1"/>
    <property type="molecule type" value="Genomic_DNA"/>
</dbReference>
<dbReference type="RefSeq" id="WP_231002295.1">
    <property type="nucleotide sequence ID" value="NZ_JAJNEC010000003.1"/>
</dbReference>
<gene>
    <name evidence="1" type="ORF">LQ567_01350</name>
</gene>
<accession>A0ABS8PJY6</accession>
<keyword evidence="2" id="KW-1185">Reference proteome</keyword>